<dbReference type="HOGENOM" id="CLU_012348_1_2_12"/>
<dbReference type="STRING" id="573413.Spirs_2898"/>
<comment type="subcellular location">
    <subcellularLocation>
        <location evidence="1 15">Cytoplasm</location>
    </subcellularLocation>
</comment>
<dbReference type="GO" id="GO:0006261">
    <property type="term" value="P:DNA-templated DNA replication"/>
    <property type="evidence" value="ECO:0007669"/>
    <property type="project" value="UniProtKB-UniRule"/>
</dbReference>
<comment type="function">
    <text evidence="15">Poorly processive, error-prone DNA polymerase involved in untargeted mutagenesis. Copies undamaged DNA at stalled replication forks, which arise in vivo from mismatched or misaligned primer ends. These misaligned primers can be extended by PolIV. Exhibits no 3'-5' exonuclease (proofreading) activity. May be involved in translesional synthesis, in conjunction with the beta clamp from PolIII.</text>
</comment>
<dbReference type="Pfam" id="PF21999">
    <property type="entry name" value="IMS_HHH_1"/>
    <property type="match status" value="1"/>
</dbReference>
<dbReference type="HAMAP" id="MF_01113">
    <property type="entry name" value="DNApol_IV"/>
    <property type="match status" value="1"/>
</dbReference>
<dbReference type="GO" id="GO:0003887">
    <property type="term" value="F:DNA-directed DNA polymerase activity"/>
    <property type="evidence" value="ECO:0007669"/>
    <property type="project" value="UniProtKB-UniRule"/>
</dbReference>
<evidence type="ECO:0000256" key="15">
    <source>
        <dbReference type="HAMAP-Rule" id="MF_01113"/>
    </source>
</evidence>
<dbReference type="GO" id="GO:0005829">
    <property type="term" value="C:cytosol"/>
    <property type="evidence" value="ECO:0007669"/>
    <property type="project" value="TreeGrafter"/>
</dbReference>
<keyword evidence="3 15" id="KW-0515">Mutator protein</keyword>
<keyword evidence="18" id="KW-1185">Reference proteome</keyword>
<dbReference type="InterPro" id="IPR017961">
    <property type="entry name" value="DNA_pol_Y-fam_little_finger"/>
</dbReference>
<evidence type="ECO:0000256" key="13">
    <source>
        <dbReference type="ARBA" id="ARBA00023204"/>
    </source>
</evidence>
<dbReference type="InterPro" id="IPR050116">
    <property type="entry name" value="DNA_polymerase-Y"/>
</dbReference>
<comment type="subunit">
    <text evidence="15">Monomer.</text>
</comment>
<dbReference type="GO" id="GO:0042276">
    <property type="term" value="P:error-prone translesion synthesis"/>
    <property type="evidence" value="ECO:0007669"/>
    <property type="project" value="TreeGrafter"/>
</dbReference>
<dbReference type="Pfam" id="PF00817">
    <property type="entry name" value="IMS"/>
    <property type="match status" value="1"/>
</dbReference>
<dbReference type="FunFam" id="3.40.1170.60:FF:000001">
    <property type="entry name" value="DNA polymerase IV"/>
    <property type="match status" value="1"/>
</dbReference>
<dbReference type="PROSITE" id="PS50173">
    <property type="entry name" value="UMUC"/>
    <property type="match status" value="1"/>
</dbReference>
<evidence type="ECO:0000256" key="4">
    <source>
        <dbReference type="ARBA" id="ARBA00022490"/>
    </source>
</evidence>
<proteinExistence type="inferred from homology"/>
<comment type="cofactor">
    <cofactor evidence="15">
        <name>Mg(2+)</name>
        <dbReference type="ChEBI" id="CHEBI:18420"/>
    </cofactor>
    <text evidence="15">Binds 2 magnesium ions per subunit.</text>
</comment>
<comment type="similarity">
    <text evidence="2 15">Belongs to the DNA polymerase type-Y family.</text>
</comment>
<dbReference type="AlphaFoldDB" id="E1R3N0"/>
<dbReference type="InterPro" id="IPR053848">
    <property type="entry name" value="IMS_HHH_1"/>
</dbReference>
<keyword evidence="5 15" id="KW-0808">Transferase</keyword>
<dbReference type="eggNOG" id="COG0389">
    <property type="taxonomic scope" value="Bacteria"/>
</dbReference>
<dbReference type="Gene3D" id="1.10.150.20">
    <property type="entry name" value="5' to 3' exonuclease, C-terminal subdomain"/>
    <property type="match status" value="1"/>
</dbReference>
<dbReference type="KEGG" id="ssm:Spirs_2898"/>
<evidence type="ECO:0000256" key="9">
    <source>
        <dbReference type="ARBA" id="ARBA00022763"/>
    </source>
</evidence>
<keyword evidence="8 15" id="KW-0479">Metal-binding</keyword>
<dbReference type="Proteomes" id="UP000002318">
    <property type="component" value="Chromosome"/>
</dbReference>
<dbReference type="InterPro" id="IPR001126">
    <property type="entry name" value="UmuC"/>
</dbReference>
<dbReference type="SUPFAM" id="SSF56672">
    <property type="entry name" value="DNA/RNA polymerases"/>
    <property type="match status" value="1"/>
</dbReference>
<evidence type="ECO:0000259" key="16">
    <source>
        <dbReference type="PROSITE" id="PS50173"/>
    </source>
</evidence>
<dbReference type="InterPro" id="IPR036775">
    <property type="entry name" value="DNA_pol_Y-fam_lit_finger_sf"/>
</dbReference>
<dbReference type="EC" id="2.7.7.7" evidence="15"/>
<organism evidence="17 18">
    <name type="scientific">Sediminispirochaeta smaragdinae (strain DSM 11293 / JCM 15392 / SEBR 4228)</name>
    <name type="common">Spirochaeta smaragdinae</name>
    <dbReference type="NCBI Taxonomy" id="573413"/>
    <lineage>
        <taxon>Bacteria</taxon>
        <taxon>Pseudomonadati</taxon>
        <taxon>Spirochaetota</taxon>
        <taxon>Spirochaetia</taxon>
        <taxon>Spirochaetales</taxon>
        <taxon>Spirochaetaceae</taxon>
        <taxon>Sediminispirochaeta</taxon>
    </lineage>
</organism>
<gene>
    <name evidence="15" type="primary">dinB</name>
    <name evidence="17" type="ordered locus">Spirs_2898</name>
</gene>
<keyword evidence="6 15" id="KW-0548">Nucleotidyltransferase</keyword>
<evidence type="ECO:0000256" key="5">
    <source>
        <dbReference type="ARBA" id="ARBA00022679"/>
    </source>
</evidence>
<protein>
    <recommendedName>
        <fullName evidence="15">DNA polymerase IV</fullName>
        <shortName evidence="15">Pol IV</shortName>
        <ecNumber evidence="15">2.7.7.7</ecNumber>
    </recommendedName>
</protein>
<dbReference type="PANTHER" id="PTHR11076:SF33">
    <property type="entry name" value="DNA POLYMERASE KAPPA"/>
    <property type="match status" value="1"/>
</dbReference>
<sequence>MSRRCEPIFFHVDMDAFYASVEQADKPELKGKPVVIGAAPGGRGVVSACSYEARRFGVHSAMPISEAYRRCPKAHYLPVRMKRYQEVSRTIMALFSRFTPEIQQISVDEAFLNLTGTERLFGPPEVVARSIKELVRETTDLTISIGIAQNRFLAKLASEAGKPDGLVRILPGDEEAFIDTLSLRELWGLGKKTMERLNDLNIRSVKELRSLSEQNLKRLLGDGTGAFLYRACRGIDPGIFTDEPKSRSISNETTFPHDTHDNELIHTVLLDLSHQVFFRLLSEKGKAYTAFIKVRFSDFKTTTAQKTLKRSLSSAEELFELAQQLLQWRWDGTSDIRLIGIGVSGLSEHGANQSDLFEDPWERKKQVEEAVLNIRKKGNKIIKARFLRPGKVQDDDRENH</sequence>
<evidence type="ECO:0000256" key="3">
    <source>
        <dbReference type="ARBA" id="ARBA00022457"/>
    </source>
</evidence>
<keyword evidence="10 15" id="KW-0460">Magnesium</keyword>
<feature type="active site" evidence="15">
    <location>
        <position position="109"/>
    </location>
</feature>
<evidence type="ECO:0000256" key="14">
    <source>
        <dbReference type="ARBA" id="ARBA00049244"/>
    </source>
</evidence>
<feature type="binding site" evidence="15">
    <location>
        <position position="13"/>
    </location>
    <ligand>
        <name>Mg(2+)</name>
        <dbReference type="ChEBI" id="CHEBI:18420"/>
    </ligand>
</feature>
<dbReference type="PANTHER" id="PTHR11076">
    <property type="entry name" value="DNA REPAIR POLYMERASE UMUC / TRANSFERASE FAMILY MEMBER"/>
    <property type="match status" value="1"/>
</dbReference>
<keyword evidence="12 15" id="KW-0238">DNA-binding</keyword>
<keyword evidence="9 15" id="KW-0227">DNA damage</keyword>
<dbReference type="Gene3D" id="3.30.1490.100">
    <property type="entry name" value="DNA polymerase, Y-family, little finger domain"/>
    <property type="match status" value="1"/>
</dbReference>
<dbReference type="OrthoDB" id="9808813at2"/>
<dbReference type="EMBL" id="CP002116">
    <property type="protein sequence ID" value="ADK82001.1"/>
    <property type="molecule type" value="Genomic_DNA"/>
</dbReference>
<dbReference type="InterPro" id="IPR022880">
    <property type="entry name" value="DNApol_IV"/>
</dbReference>
<evidence type="ECO:0000256" key="8">
    <source>
        <dbReference type="ARBA" id="ARBA00022723"/>
    </source>
</evidence>
<dbReference type="CDD" id="cd03586">
    <property type="entry name" value="PolY_Pol_IV_kappa"/>
    <property type="match status" value="1"/>
</dbReference>
<name>E1R3N0_SEDSS</name>
<evidence type="ECO:0000256" key="2">
    <source>
        <dbReference type="ARBA" id="ARBA00010945"/>
    </source>
</evidence>
<keyword evidence="4 15" id="KW-0963">Cytoplasm</keyword>
<evidence type="ECO:0000256" key="6">
    <source>
        <dbReference type="ARBA" id="ARBA00022695"/>
    </source>
</evidence>
<dbReference type="GO" id="GO:0006281">
    <property type="term" value="P:DNA repair"/>
    <property type="evidence" value="ECO:0007669"/>
    <property type="project" value="UniProtKB-UniRule"/>
</dbReference>
<evidence type="ECO:0000313" key="17">
    <source>
        <dbReference type="EMBL" id="ADK82001.1"/>
    </source>
</evidence>
<dbReference type="GO" id="GO:0009432">
    <property type="term" value="P:SOS response"/>
    <property type="evidence" value="ECO:0007669"/>
    <property type="project" value="TreeGrafter"/>
</dbReference>
<comment type="catalytic activity">
    <reaction evidence="14 15">
        <text>DNA(n) + a 2'-deoxyribonucleoside 5'-triphosphate = DNA(n+1) + diphosphate</text>
        <dbReference type="Rhea" id="RHEA:22508"/>
        <dbReference type="Rhea" id="RHEA-COMP:17339"/>
        <dbReference type="Rhea" id="RHEA-COMP:17340"/>
        <dbReference type="ChEBI" id="CHEBI:33019"/>
        <dbReference type="ChEBI" id="CHEBI:61560"/>
        <dbReference type="ChEBI" id="CHEBI:173112"/>
        <dbReference type="EC" id="2.7.7.7"/>
    </reaction>
</comment>
<dbReference type="Gene3D" id="3.40.1170.60">
    <property type="match status" value="1"/>
</dbReference>
<reference evidence="17 18" key="1">
    <citation type="journal article" date="2010" name="Stand. Genomic Sci.">
        <title>Complete genome sequence of Spirochaeta smaragdinae type strain (SEBR 4228).</title>
        <authorList>
            <person name="Mavromatis K."/>
            <person name="Yasawong M."/>
            <person name="Chertkov O."/>
            <person name="Lapidus A."/>
            <person name="Lucas S."/>
            <person name="Nolan M."/>
            <person name="Del Rio T.G."/>
            <person name="Tice H."/>
            <person name="Cheng J.F."/>
            <person name="Pitluck S."/>
            <person name="Liolios K."/>
            <person name="Ivanova N."/>
            <person name="Tapia R."/>
            <person name="Han C."/>
            <person name="Bruce D."/>
            <person name="Goodwin L."/>
            <person name="Pati A."/>
            <person name="Chen A."/>
            <person name="Palaniappan K."/>
            <person name="Land M."/>
            <person name="Hauser L."/>
            <person name="Chang Y.J."/>
            <person name="Jeffries C.D."/>
            <person name="Detter J.C."/>
            <person name="Rohde M."/>
            <person name="Brambilla E."/>
            <person name="Spring S."/>
            <person name="Goker M."/>
            <person name="Sikorski J."/>
            <person name="Woyke T."/>
            <person name="Bristow J."/>
            <person name="Eisen J.A."/>
            <person name="Markowitz V."/>
            <person name="Hugenholtz P."/>
            <person name="Klenk H.P."/>
            <person name="Kyrpides N.C."/>
        </authorList>
    </citation>
    <scope>NUCLEOTIDE SEQUENCE [LARGE SCALE GENOMIC DNA]</scope>
    <source>
        <strain evidence="18">DSM 11293 / JCM 15392 / SEBR 4228</strain>
    </source>
</reference>
<evidence type="ECO:0000256" key="10">
    <source>
        <dbReference type="ARBA" id="ARBA00022842"/>
    </source>
</evidence>
<feature type="site" description="Substrate discrimination" evidence="15">
    <location>
        <position position="18"/>
    </location>
</feature>
<dbReference type="Pfam" id="PF11799">
    <property type="entry name" value="IMS_C"/>
    <property type="match status" value="1"/>
</dbReference>
<dbReference type="InterPro" id="IPR043502">
    <property type="entry name" value="DNA/RNA_pol_sf"/>
</dbReference>
<evidence type="ECO:0000256" key="12">
    <source>
        <dbReference type="ARBA" id="ARBA00023125"/>
    </source>
</evidence>
<keyword evidence="7 15" id="KW-0235">DNA replication</keyword>
<feature type="domain" description="UmuC" evidence="16">
    <location>
        <begin position="9"/>
        <end position="190"/>
    </location>
</feature>
<keyword evidence="13 15" id="KW-0234">DNA repair</keyword>
<dbReference type="GO" id="GO:0003684">
    <property type="term" value="F:damaged DNA binding"/>
    <property type="evidence" value="ECO:0007669"/>
    <property type="project" value="InterPro"/>
</dbReference>
<dbReference type="Gene3D" id="3.30.70.270">
    <property type="match status" value="1"/>
</dbReference>
<evidence type="ECO:0000313" key="18">
    <source>
        <dbReference type="Proteomes" id="UP000002318"/>
    </source>
</evidence>
<dbReference type="SUPFAM" id="SSF100879">
    <property type="entry name" value="Lesion bypass DNA polymerase (Y-family), little finger domain"/>
    <property type="match status" value="1"/>
</dbReference>
<dbReference type="GO" id="GO:0000287">
    <property type="term" value="F:magnesium ion binding"/>
    <property type="evidence" value="ECO:0007669"/>
    <property type="project" value="UniProtKB-UniRule"/>
</dbReference>
<dbReference type="NCBIfam" id="NF002677">
    <property type="entry name" value="PRK02406.1"/>
    <property type="match status" value="1"/>
</dbReference>
<feature type="binding site" evidence="15">
    <location>
        <position position="108"/>
    </location>
    <ligand>
        <name>Mg(2+)</name>
        <dbReference type="ChEBI" id="CHEBI:18420"/>
    </ligand>
</feature>
<evidence type="ECO:0000256" key="1">
    <source>
        <dbReference type="ARBA" id="ARBA00004496"/>
    </source>
</evidence>
<accession>E1R3N0</accession>
<evidence type="ECO:0000256" key="7">
    <source>
        <dbReference type="ARBA" id="ARBA00022705"/>
    </source>
</evidence>
<keyword evidence="11 15" id="KW-0239">DNA-directed DNA polymerase</keyword>
<dbReference type="RefSeq" id="WP_013255460.1">
    <property type="nucleotide sequence ID" value="NC_014364.1"/>
</dbReference>
<dbReference type="InterPro" id="IPR043128">
    <property type="entry name" value="Rev_trsase/Diguanyl_cyclase"/>
</dbReference>
<evidence type="ECO:0000256" key="11">
    <source>
        <dbReference type="ARBA" id="ARBA00022932"/>
    </source>
</evidence>